<name>T1H6A0_MEGSC</name>
<sequence>MDARIGLDYIVENREYISKLGAALDTNNFTVKKQVFELLSALCAYNLEGYQRAIETLEYYK</sequence>
<dbReference type="InterPro" id="IPR011989">
    <property type="entry name" value="ARM-like"/>
</dbReference>
<dbReference type="AlphaFoldDB" id="T1H6A0"/>
<dbReference type="HOGENOM" id="CLU_2929425_0_0_1"/>
<accession>T1H6A0</accession>
<reference evidence="2" key="1">
    <citation type="submission" date="2013-02" db="EMBL/GenBank/DDBJ databases">
        <authorList>
            <person name="Hughes D."/>
        </authorList>
    </citation>
    <scope>NUCLEOTIDE SEQUENCE</scope>
    <source>
        <strain>Durham</strain>
        <strain evidence="2">NC isolate 2 -- Noor lab</strain>
    </source>
</reference>
<protein>
    <submittedName>
        <fullName evidence="1">Uncharacterized protein</fullName>
    </submittedName>
</protein>
<evidence type="ECO:0000313" key="2">
    <source>
        <dbReference type="Proteomes" id="UP000015102"/>
    </source>
</evidence>
<dbReference type="PANTHER" id="PTHR46345:SF8">
    <property type="entry name" value="FORMIN 3, ISOFORM B"/>
    <property type="match status" value="1"/>
</dbReference>
<dbReference type="InterPro" id="IPR016024">
    <property type="entry name" value="ARM-type_fold"/>
</dbReference>
<reference evidence="1" key="2">
    <citation type="submission" date="2015-06" db="UniProtKB">
        <authorList>
            <consortium name="EnsemblMetazoa"/>
        </authorList>
    </citation>
    <scope>IDENTIFICATION</scope>
</reference>
<dbReference type="PANTHER" id="PTHR46345">
    <property type="entry name" value="INVERTED FORMIN-2"/>
    <property type="match status" value="1"/>
</dbReference>
<dbReference type="Proteomes" id="UP000015102">
    <property type="component" value="Unassembled WGS sequence"/>
</dbReference>
<evidence type="ECO:0000313" key="1">
    <source>
        <dbReference type="EnsemblMetazoa" id="MESCA012233-PA"/>
    </source>
</evidence>
<keyword evidence="2" id="KW-1185">Reference proteome</keyword>
<proteinExistence type="predicted"/>
<dbReference type="SUPFAM" id="SSF48371">
    <property type="entry name" value="ARM repeat"/>
    <property type="match status" value="1"/>
</dbReference>
<dbReference type="Gene3D" id="1.25.10.10">
    <property type="entry name" value="Leucine-rich Repeat Variant"/>
    <property type="match status" value="1"/>
</dbReference>
<organism evidence="1 2">
    <name type="scientific">Megaselia scalaris</name>
    <name type="common">Humpbacked fly</name>
    <name type="synonym">Phora scalaris</name>
    <dbReference type="NCBI Taxonomy" id="36166"/>
    <lineage>
        <taxon>Eukaryota</taxon>
        <taxon>Metazoa</taxon>
        <taxon>Ecdysozoa</taxon>
        <taxon>Arthropoda</taxon>
        <taxon>Hexapoda</taxon>
        <taxon>Insecta</taxon>
        <taxon>Pterygota</taxon>
        <taxon>Neoptera</taxon>
        <taxon>Endopterygota</taxon>
        <taxon>Diptera</taxon>
        <taxon>Brachycera</taxon>
        <taxon>Muscomorpha</taxon>
        <taxon>Platypezoidea</taxon>
        <taxon>Phoridae</taxon>
        <taxon>Megaseliini</taxon>
        <taxon>Megaselia</taxon>
    </lineage>
</organism>
<dbReference type="STRING" id="36166.T1H6A0"/>
<dbReference type="EnsemblMetazoa" id="MESCA012233-RA">
    <property type="protein sequence ID" value="MESCA012233-PA"/>
    <property type="gene ID" value="MESCA012233"/>
</dbReference>